<feature type="coiled-coil region" evidence="1">
    <location>
        <begin position="37"/>
        <end position="85"/>
    </location>
</feature>
<dbReference type="OrthoDB" id="3070390at2759"/>
<comment type="caution">
    <text evidence="3">The sequence shown here is derived from an EMBL/GenBank/DDBJ whole genome shotgun (WGS) entry which is preliminary data.</text>
</comment>
<evidence type="ECO:0000256" key="1">
    <source>
        <dbReference type="SAM" id="Coils"/>
    </source>
</evidence>
<proteinExistence type="predicted"/>
<accession>A0A9P3GMR9</accession>
<gene>
    <name evidence="3" type="ORF">PsYK624_144660</name>
</gene>
<keyword evidence="1" id="KW-0175">Coiled coil</keyword>
<sequence>MKAREDSILSDLKTLRAPEPVEPRDAPAKVATPEDRLKLLEAEINSLRSRLQSETVRRQLVEEACENERRRRKHAEDLLDDARRESSVPIVVPAMMDAFERLAQLTGETLMSASEQEPSSAKVW</sequence>
<evidence type="ECO:0000313" key="3">
    <source>
        <dbReference type="EMBL" id="GJE98240.1"/>
    </source>
</evidence>
<evidence type="ECO:0000313" key="4">
    <source>
        <dbReference type="Proteomes" id="UP000703269"/>
    </source>
</evidence>
<feature type="region of interest" description="Disordered" evidence="2">
    <location>
        <begin position="1"/>
        <end position="30"/>
    </location>
</feature>
<evidence type="ECO:0000256" key="2">
    <source>
        <dbReference type="SAM" id="MobiDB-lite"/>
    </source>
</evidence>
<dbReference type="EMBL" id="BPQB01000084">
    <property type="protein sequence ID" value="GJE98240.1"/>
    <property type="molecule type" value="Genomic_DNA"/>
</dbReference>
<protein>
    <submittedName>
        <fullName evidence="3">Uncharacterized protein</fullName>
    </submittedName>
</protein>
<dbReference type="Proteomes" id="UP000703269">
    <property type="component" value="Unassembled WGS sequence"/>
</dbReference>
<reference evidence="3 4" key="1">
    <citation type="submission" date="2021-08" db="EMBL/GenBank/DDBJ databases">
        <title>Draft Genome Sequence of Phanerochaete sordida strain YK-624.</title>
        <authorList>
            <person name="Mori T."/>
            <person name="Dohra H."/>
            <person name="Suzuki T."/>
            <person name="Kawagishi H."/>
            <person name="Hirai H."/>
        </authorList>
    </citation>
    <scope>NUCLEOTIDE SEQUENCE [LARGE SCALE GENOMIC DNA]</scope>
    <source>
        <strain evidence="3 4">YK-624</strain>
    </source>
</reference>
<dbReference type="AlphaFoldDB" id="A0A9P3GMR9"/>
<organism evidence="3 4">
    <name type="scientific">Phanerochaete sordida</name>
    <dbReference type="NCBI Taxonomy" id="48140"/>
    <lineage>
        <taxon>Eukaryota</taxon>
        <taxon>Fungi</taxon>
        <taxon>Dikarya</taxon>
        <taxon>Basidiomycota</taxon>
        <taxon>Agaricomycotina</taxon>
        <taxon>Agaricomycetes</taxon>
        <taxon>Polyporales</taxon>
        <taxon>Phanerochaetaceae</taxon>
        <taxon>Phanerochaete</taxon>
    </lineage>
</organism>
<name>A0A9P3GMR9_9APHY</name>
<keyword evidence="4" id="KW-1185">Reference proteome</keyword>